<accession>A0A087X5F0</accession>
<reference evidence="5" key="2">
    <citation type="submission" date="2025-08" db="UniProtKB">
        <authorList>
            <consortium name="Ensembl"/>
        </authorList>
    </citation>
    <scope>IDENTIFICATION</scope>
</reference>
<feature type="domain" description="C-type lectin" evidence="4">
    <location>
        <begin position="86"/>
        <end position="205"/>
    </location>
</feature>
<dbReference type="AlphaFoldDB" id="A0A087X5F0"/>
<keyword evidence="1" id="KW-0430">Lectin</keyword>
<dbReference type="Ensembl" id="ENSPFOT00000001005.1">
    <property type="protein sequence ID" value="ENSPFOP00000001003.1"/>
    <property type="gene ID" value="ENSPFOG00000001065.1"/>
</dbReference>
<dbReference type="EMBL" id="AYCK01017156">
    <property type="status" value="NOT_ANNOTATED_CDS"/>
    <property type="molecule type" value="Genomic_DNA"/>
</dbReference>
<dbReference type="OMA" id="CESDARK"/>
<dbReference type="Gene3D" id="3.10.100.10">
    <property type="entry name" value="Mannose-Binding Protein A, subunit A"/>
    <property type="match status" value="1"/>
</dbReference>
<evidence type="ECO:0000256" key="1">
    <source>
        <dbReference type="ARBA" id="ARBA00022734"/>
    </source>
</evidence>
<dbReference type="Proteomes" id="UP000028760">
    <property type="component" value="Unassembled WGS sequence"/>
</dbReference>
<evidence type="ECO:0000313" key="6">
    <source>
        <dbReference type="Proteomes" id="UP000028760"/>
    </source>
</evidence>
<dbReference type="Pfam" id="PF00059">
    <property type="entry name" value="Lectin_C"/>
    <property type="match status" value="1"/>
</dbReference>
<dbReference type="eggNOG" id="KOG4297">
    <property type="taxonomic scope" value="Eukaryota"/>
</dbReference>
<dbReference type="GO" id="GO:0030246">
    <property type="term" value="F:carbohydrate binding"/>
    <property type="evidence" value="ECO:0007669"/>
    <property type="project" value="UniProtKB-KW"/>
</dbReference>
<proteinExistence type="predicted"/>
<dbReference type="PANTHER" id="PTHR46746:SF9">
    <property type="entry name" value="CD209 ANTIGEN-LIKE PROTEIN C-LIKE"/>
    <property type="match status" value="1"/>
</dbReference>
<evidence type="ECO:0000256" key="3">
    <source>
        <dbReference type="SAM" id="SignalP"/>
    </source>
</evidence>
<feature type="chain" id="PRO_5045707506" description="C-type lectin domain-containing protein" evidence="3">
    <location>
        <begin position="18"/>
        <end position="214"/>
    </location>
</feature>
<reference evidence="5" key="3">
    <citation type="submission" date="2025-09" db="UniProtKB">
        <authorList>
            <consortium name="Ensembl"/>
        </authorList>
    </citation>
    <scope>IDENTIFICATION</scope>
</reference>
<keyword evidence="6" id="KW-1185">Reference proteome</keyword>
<reference evidence="6" key="1">
    <citation type="submission" date="2013-10" db="EMBL/GenBank/DDBJ databases">
        <authorList>
            <person name="Schartl M."/>
            <person name="Warren W."/>
        </authorList>
    </citation>
    <scope>NUCLEOTIDE SEQUENCE [LARGE SCALE GENOMIC DNA]</scope>
    <source>
        <strain evidence="6">female</strain>
    </source>
</reference>
<dbReference type="GeneTree" id="ENSGT01020000230673"/>
<dbReference type="PANTHER" id="PTHR46746">
    <property type="entry name" value="KILLER CELL LECTIN-LIKE RECEPTOR SUBFAMILY F MEMBER 2"/>
    <property type="match status" value="1"/>
</dbReference>
<sequence>MALCCLLFIQMDSLTKLCVFIVSVKMAVQRENISDLTTERKILIKERKMMEVQSQDNDKEVSLLPAFTSYLMEPGCYTCPDDWILFRQKCYLFYDEPAPWKTWEQSRRFCQKNSSDLVVIDDLQEQKFISKHIKYYHSEHNGYWLGLQNVNYNWTWLDGRIDTLGFWAKDLPYTPGSKVRVLPERNPTNSWKQGMTGFLNKFICESDARKIPPY</sequence>
<keyword evidence="2" id="KW-1015">Disulfide bond</keyword>
<dbReference type="InterPro" id="IPR001304">
    <property type="entry name" value="C-type_lectin-like"/>
</dbReference>
<dbReference type="SUPFAM" id="SSF56436">
    <property type="entry name" value="C-type lectin-like"/>
    <property type="match status" value="1"/>
</dbReference>
<evidence type="ECO:0000259" key="4">
    <source>
        <dbReference type="PROSITE" id="PS50041"/>
    </source>
</evidence>
<dbReference type="InterPro" id="IPR016186">
    <property type="entry name" value="C-type_lectin-like/link_sf"/>
</dbReference>
<organism evidence="5 6">
    <name type="scientific">Poecilia formosa</name>
    <name type="common">Amazon molly</name>
    <name type="synonym">Limia formosa</name>
    <dbReference type="NCBI Taxonomy" id="48698"/>
    <lineage>
        <taxon>Eukaryota</taxon>
        <taxon>Metazoa</taxon>
        <taxon>Chordata</taxon>
        <taxon>Craniata</taxon>
        <taxon>Vertebrata</taxon>
        <taxon>Euteleostomi</taxon>
        <taxon>Actinopterygii</taxon>
        <taxon>Neopterygii</taxon>
        <taxon>Teleostei</taxon>
        <taxon>Neoteleostei</taxon>
        <taxon>Acanthomorphata</taxon>
        <taxon>Ovalentaria</taxon>
        <taxon>Atherinomorphae</taxon>
        <taxon>Cyprinodontiformes</taxon>
        <taxon>Poeciliidae</taxon>
        <taxon>Poeciliinae</taxon>
        <taxon>Poecilia</taxon>
    </lineage>
</organism>
<dbReference type="STRING" id="48698.ENSPFOP00000001003"/>
<dbReference type="SMART" id="SM00034">
    <property type="entry name" value="CLECT"/>
    <property type="match status" value="1"/>
</dbReference>
<name>A0A087X5F0_POEFO</name>
<dbReference type="InterPro" id="IPR051379">
    <property type="entry name" value="C-type_Lectin_Receptor_IMM"/>
</dbReference>
<dbReference type="PROSITE" id="PS50041">
    <property type="entry name" value="C_TYPE_LECTIN_2"/>
    <property type="match status" value="1"/>
</dbReference>
<evidence type="ECO:0000313" key="5">
    <source>
        <dbReference type="Ensembl" id="ENSPFOP00000001003.1"/>
    </source>
</evidence>
<feature type="signal peptide" evidence="3">
    <location>
        <begin position="1"/>
        <end position="17"/>
    </location>
</feature>
<evidence type="ECO:0000256" key="2">
    <source>
        <dbReference type="ARBA" id="ARBA00023157"/>
    </source>
</evidence>
<keyword evidence="3" id="KW-0732">Signal</keyword>
<dbReference type="InterPro" id="IPR016187">
    <property type="entry name" value="CTDL_fold"/>
</dbReference>
<protein>
    <recommendedName>
        <fullName evidence="4">C-type lectin domain-containing protein</fullName>
    </recommendedName>
</protein>